<dbReference type="Pfam" id="PF04996">
    <property type="entry name" value="AstB"/>
    <property type="match status" value="1"/>
</dbReference>
<evidence type="ECO:0000313" key="5">
    <source>
        <dbReference type="Proteomes" id="UP000069902"/>
    </source>
</evidence>
<dbReference type="Gene3D" id="3.75.10.20">
    <property type="entry name" value="Succinylarginine dihydrolase"/>
    <property type="match status" value="1"/>
</dbReference>
<reference evidence="5" key="1">
    <citation type="submission" date="2015-09" db="EMBL/GenBank/DDBJ databases">
        <authorList>
            <person name="Bertelli C."/>
        </authorList>
    </citation>
    <scope>NUCLEOTIDE SEQUENCE [LARGE SCALE GENOMIC DNA]</scope>
    <source>
        <strain evidence="5">KNic</strain>
    </source>
</reference>
<keyword evidence="1" id="KW-0056">Arginine metabolism</keyword>
<evidence type="ECO:0000313" key="4">
    <source>
        <dbReference type="EMBL" id="CUI17157.1"/>
    </source>
</evidence>
<dbReference type="HAMAP" id="MF_01172">
    <property type="entry name" value="AstB"/>
    <property type="match status" value="1"/>
</dbReference>
<keyword evidence="5" id="KW-1185">Reference proteome</keyword>
<dbReference type="STRING" id="389348.PNK_1547"/>
<dbReference type="NCBIfam" id="NF009789">
    <property type="entry name" value="PRK13281.1"/>
    <property type="match status" value="1"/>
</dbReference>
<dbReference type="Proteomes" id="UP000069902">
    <property type="component" value="Chromosome cPNK"/>
</dbReference>
<evidence type="ECO:0000256" key="3">
    <source>
        <dbReference type="NCBIfam" id="TIGR03241"/>
    </source>
</evidence>
<dbReference type="GO" id="GO:0006527">
    <property type="term" value="P:L-arginine catabolic process"/>
    <property type="evidence" value="ECO:0007669"/>
    <property type="project" value="UniProtKB-UniRule"/>
</dbReference>
<name>A0A0U5JGU6_9BACT</name>
<keyword evidence="2 4" id="KW-0378">Hydrolase</keyword>
<sequence>MLDQVDEINFDGIIGPTHNYSGLSFGNIASMDHGHLTSNPKKAALQGLEKMRTLASLGIKQAVLPPQERPFIPILRALGYTGSDTALLQQVWKDHPSLLLSCSSSASMWTANAATVTPSSDSNDKRVHFTPANLISKFHRSFEAPGTSFILRRIFENPAYFAHHFPLPAQDDFADEGAANHTRFCKRHDQPGTHLFVYGRKIQNPQAAFPKKFPVRQTDEASKAIARTHHLSPNQVIFAQQNPEAIDAGVFHNDVISVGNQNVFLYHEKAFVDSESVASQIKRLLEEQQTDAHLLRISSDQLSLEEAVKTYFFNSQLITLPNQTMALIAPQECQESDSARKLIQSILDQSNHPIKQVIYQDIRESMQNGGGPACLRLRVVLNQKEQTSMLSSILLTDHLYNQLVQWINKYYRDRLIPEDLIDPQLLNESRQALDALTGILKVGPIYPFQLQHLNSPPN</sequence>
<dbReference type="GO" id="GO:0009015">
    <property type="term" value="F:N-succinylarginine dihydrolase activity"/>
    <property type="evidence" value="ECO:0007669"/>
    <property type="project" value="UniProtKB-UniRule"/>
</dbReference>
<dbReference type="AlphaFoldDB" id="A0A0U5JGU6"/>
<dbReference type="NCBIfam" id="TIGR03241">
    <property type="entry name" value="arg_catab_astB"/>
    <property type="match status" value="1"/>
</dbReference>
<evidence type="ECO:0000256" key="2">
    <source>
        <dbReference type="ARBA" id="ARBA00022801"/>
    </source>
</evidence>
<dbReference type="EC" id="3.5.3.23" evidence="3"/>
<dbReference type="EMBL" id="LN879502">
    <property type="protein sequence ID" value="CUI17157.1"/>
    <property type="molecule type" value="Genomic_DNA"/>
</dbReference>
<dbReference type="PANTHER" id="PTHR30420">
    <property type="entry name" value="N-SUCCINYLARGININE DIHYDROLASE"/>
    <property type="match status" value="1"/>
</dbReference>
<dbReference type="KEGG" id="pnl:PNK_1547"/>
<organism evidence="4 5">
    <name type="scientific">Candidatus Protochlamydia naegleriophila</name>
    <dbReference type="NCBI Taxonomy" id="389348"/>
    <lineage>
        <taxon>Bacteria</taxon>
        <taxon>Pseudomonadati</taxon>
        <taxon>Chlamydiota</taxon>
        <taxon>Chlamydiia</taxon>
        <taxon>Parachlamydiales</taxon>
        <taxon>Parachlamydiaceae</taxon>
        <taxon>Candidatus Protochlamydia</taxon>
    </lineage>
</organism>
<dbReference type="PANTHER" id="PTHR30420:SF2">
    <property type="entry name" value="N-SUCCINYLARGININE DIHYDROLASE"/>
    <property type="match status" value="1"/>
</dbReference>
<dbReference type="SUPFAM" id="SSF55909">
    <property type="entry name" value="Pentein"/>
    <property type="match status" value="1"/>
</dbReference>
<accession>A0A0U5JGU6</accession>
<proteinExistence type="inferred from homology"/>
<dbReference type="InParanoid" id="A0A0U5JGU6"/>
<evidence type="ECO:0000256" key="1">
    <source>
        <dbReference type="ARBA" id="ARBA00022503"/>
    </source>
</evidence>
<protein>
    <recommendedName>
        <fullName evidence="3">N-succinylarginine dihydrolase</fullName>
        <ecNumber evidence="3">3.5.3.23</ecNumber>
    </recommendedName>
</protein>
<dbReference type="PATRIC" id="fig|389348.3.peg.1734"/>
<gene>
    <name evidence="4" type="primary">astB</name>
    <name evidence="4" type="ORF">PNK_1547</name>
</gene>
<dbReference type="InterPro" id="IPR037031">
    <property type="entry name" value="AstB_sf"/>
</dbReference>
<dbReference type="RefSeq" id="WP_059061302.1">
    <property type="nucleotide sequence ID" value="NZ_LN879502.1"/>
</dbReference>
<dbReference type="FunCoup" id="A0A0U5JGU6">
    <property type="interactions" value="10"/>
</dbReference>
<dbReference type="InterPro" id="IPR007079">
    <property type="entry name" value="SuccinylArg_d-Hdrlase_AstB"/>
</dbReference>